<organism evidence="2 3">
    <name type="scientific">Scytalidium lignicola</name>
    <name type="common">Hyphomycete</name>
    <dbReference type="NCBI Taxonomy" id="5539"/>
    <lineage>
        <taxon>Eukaryota</taxon>
        <taxon>Fungi</taxon>
        <taxon>Dikarya</taxon>
        <taxon>Ascomycota</taxon>
        <taxon>Pezizomycotina</taxon>
        <taxon>Leotiomycetes</taxon>
        <taxon>Leotiomycetes incertae sedis</taxon>
        <taxon>Scytalidium</taxon>
    </lineage>
</organism>
<sequence length="335" mass="36949">MVNLFGHFNLPHDFLTSFLKSQFTPLPYPTTDFSSQTVIITGANTGLGLEAARHFVRLNAARVILGCRSLAKGENAKKEIEESTKRENVVEVWQVDLGSFESVKKFCAQVNTLDRLDVVVENAGIATPVFEKLEGYESTITVNVISTFLMALLLLPKLREQGLKLGKIPHLVIVASDAHNQATFKEQSAPSIFETFRSPSKTQGDRYNVSKLFDIFAVRELGPAMDSSGKPKVILNTLTPGFCYSELMRHAKFPLNLLGWVGKLLIGRSTEVGSRTFLAAAVAGQESHGAYMTDCKVSEPSRWVRSEKGEKAQKKVYKELLGVLEGIEPGITQNI</sequence>
<dbReference type="InterPro" id="IPR036291">
    <property type="entry name" value="NAD(P)-bd_dom_sf"/>
</dbReference>
<dbReference type="OMA" id="ANMPERY"/>
<gene>
    <name evidence="2" type="ORF">B7463_g1055</name>
</gene>
<dbReference type="SUPFAM" id="SSF51735">
    <property type="entry name" value="NAD(P)-binding Rossmann-fold domains"/>
    <property type="match status" value="1"/>
</dbReference>
<accession>A0A3E2HQD2</accession>
<proteinExistence type="predicted"/>
<name>A0A3E2HQD2_SCYLI</name>
<comment type="caution">
    <text evidence="2">The sequence shown here is derived from an EMBL/GenBank/DDBJ whole genome shotgun (WGS) entry which is preliminary data.</text>
</comment>
<dbReference type="Gene3D" id="3.40.50.720">
    <property type="entry name" value="NAD(P)-binding Rossmann-like Domain"/>
    <property type="match status" value="1"/>
</dbReference>
<keyword evidence="1" id="KW-0560">Oxidoreductase</keyword>
<dbReference type="Pfam" id="PF00106">
    <property type="entry name" value="adh_short"/>
    <property type="match status" value="1"/>
</dbReference>
<dbReference type="OrthoDB" id="542013at2759"/>
<dbReference type="InterPro" id="IPR002347">
    <property type="entry name" value="SDR_fam"/>
</dbReference>
<dbReference type="Proteomes" id="UP000258309">
    <property type="component" value="Unassembled WGS sequence"/>
</dbReference>
<dbReference type="GO" id="GO:0016491">
    <property type="term" value="F:oxidoreductase activity"/>
    <property type="evidence" value="ECO:0007669"/>
    <property type="project" value="UniProtKB-KW"/>
</dbReference>
<keyword evidence="3" id="KW-1185">Reference proteome</keyword>
<dbReference type="PRINTS" id="PR00081">
    <property type="entry name" value="GDHRDH"/>
</dbReference>
<protein>
    <submittedName>
        <fullName evidence="2">Uncharacterized protein</fullName>
    </submittedName>
</protein>
<dbReference type="PANTHER" id="PTHR43157">
    <property type="entry name" value="PHOSPHATIDYLINOSITOL-GLYCAN BIOSYNTHESIS CLASS F PROTEIN-RELATED"/>
    <property type="match status" value="1"/>
</dbReference>
<dbReference type="STRING" id="5539.A0A3E2HQD2"/>
<reference evidence="2 3" key="1">
    <citation type="submission" date="2018-05" db="EMBL/GenBank/DDBJ databases">
        <title>Draft genome sequence of Scytalidium lignicola DSM 105466, a ubiquitous saprotrophic fungus.</title>
        <authorList>
            <person name="Buettner E."/>
            <person name="Gebauer A.M."/>
            <person name="Hofrichter M."/>
            <person name="Liers C."/>
            <person name="Kellner H."/>
        </authorList>
    </citation>
    <scope>NUCLEOTIDE SEQUENCE [LARGE SCALE GENOMIC DNA]</scope>
    <source>
        <strain evidence="2 3">DSM 105466</strain>
    </source>
</reference>
<dbReference type="PANTHER" id="PTHR43157:SF31">
    <property type="entry name" value="PHOSPHATIDYLINOSITOL-GLYCAN BIOSYNTHESIS CLASS F PROTEIN"/>
    <property type="match status" value="1"/>
</dbReference>
<feature type="non-terminal residue" evidence="2">
    <location>
        <position position="1"/>
    </location>
</feature>
<evidence type="ECO:0000313" key="3">
    <source>
        <dbReference type="Proteomes" id="UP000258309"/>
    </source>
</evidence>
<dbReference type="AlphaFoldDB" id="A0A3E2HQD2"/>
<dbReference type="EMBL" id="NCSJ02000010">
    <property type="protein sequence ID" value="RFU35261.1"/>
    <property type="molecule type" value="Genomic_DNA"/>
</dbReference>
<feature type="non-terminal residue" evidence="2">
    <location>
        <position position="335"/>
    </location>
</feature>
<evidence type="ECO:0000256" key="1">
    <source>
        <dbReference type="ARBA" id="ARBA00023002"/>
    </source>
</evidence>
<evidence type="ECO:0000313" key="2">
    <source>
        <dbReference type="EMBL" id="RFU35261.1"/>
    </source>
</evidence>